<gene>
    <name evidence="2" type="ORF">J1N35_000524</name>
</gene>
<evidence type="ECO:0000313" key="2">
    <source>
        <dbReference type="EMBL" id="KAH1129146.1"/>
    </source>
</evidence>
<accession>A0A9D3WHL8</accession>
<dbReference type="EMBL" id="JAIQCV010000001">
    <property type="protein sequence ID" value="KAH1129146.1"/>
    <property type="molecule type" value="Genomic_DNA"/>
</dbReference>
<sequence length="86" mass="10280">MEVPPVVTKKSTKKKPNDEPTQWERRLGRNVRYNIRLLEPMKPCMDTFVRSQRAQASYPERLHNILSFNEEVDPRDSLMPHFRDVK</sequence>
<evidence type="ECO:0000256" key="1">
    <source>
        <dbReference type="SAM" id="MobiDB-lite"/>
    </source>
</evidence>
<name>A0A9D3WHL8_9ROSI</name>
<dbReference type="Proteomes" id="UP000828251">
    <property type="component" value="Unassembled WGS sequence"/>
</dbReference>
<comment type="caution">
    <text evidence="2">The sequence shown here is derived from an EMBL/GenBank/DDBJ whole genome shotgun (WGS) entry which is preliminary data.</text>
</comment>
<proteinExistence type="predicted"/>
<protein>
    <submittedName>
        <fullName evidence="2">Uncharacterized protein</fullName>
    </submittedName>
</protein>
<evidence type="ECO:0000313" key="3">
    <source>
        <dbReference type="Proteomes" id="UP000828251"/>
    </source>
</evidence>
<feature type="compositionally biased region" description="Basic and acidic residues" evidence="1">
    <location>
        <begin position="15"/>
        <end position="25"/>
    </location>
</feature>
<feature type="region of interest" description="Disordered" evidence="1">
    <location>
        <begin position="1"/>
        <end position="25"/>
    </location>
</feature>
<reference evidence="2 3" key="1">
    <citation type="journal article" date="2021" name="Plant Biotechnol. J.">
        <title>Multi-omics assisted identification of the key and species-specific regulatory components of drought-tolerant mechanisms in Gossypium stocksii.</title>
        <authorList>
            <person name="Yu D."/>
            <person name="Ke L."/>
            <person name="Zhang D."/>
            <person name="Wu Y."/>
            <person name="Sun Y."/>
            <person name="Mei J."/>
            <person name="Sun J."/>
            <person name="Sun Y."/>
        </authorList>
    </citation>
    <scope>NUCLEOTIDE SEQUENCE [LARGE SCALE GENOMIC DNA]</scope>
    <source>
        <strain evidence="3">cv. E1</strain>
        <tissue evidence="2">Leaf</tissue>
    </source>
</reference>
<organism evidence="2 3">
    <name type="scientific">Gossypium stocksii</name>
    <dbReference type="NCBI Taxonomy" id="47602"/>
    <lineage>
        <taxon>Eukaryota</taxon>
        <taxon>Viridiplantae</taxon>
        <taxon>Streptophyta</taxon>
        <taxon>Embryophyta</taxon>
        <taxon>Tracheophyta</taxon>
        <taxon>Spermatophyta</taxon>
        <taxon>Magnoliopsida</taxon>
        <taxon>eudicotyledons</taxon>
        <taxon>Gunneridae</taxon>
        <taxon>Pentapetalae</taxon>
        <taxon>rosids</taxon>
        <taxon>malvids</taxon>
        <taxon>Malvales</taxon>
        <taxon>Malvaceae</taxon>
        <taxon>Malvoideae</taxon>
        <taxon>Gossypium</taxon>
    </lineage>
</organism>
<dbReference type="AlphaFoldDB" id="A0A9D3WHL8"/>
<keyword evidence="3" id="KW-1185">Reference proteome</keyword>